<dbReference type="SUPFAM" id="SSF47188">
    <property type="entry name" value="Hemerythrin-like"/>
    <property type="match status" value="1"/>
</dbReference>
<evidence type="ECO:0000256" key="4">
    <source>
        <dbReference type="ARBA" id="ARBA00023004"/>
    </source>
</evidence>
<keyword evidence="2" id="KW-0561">Oxygen transport</keyword>
<dbReference type="NCBIfam" id="NF033749">
    <property type="entry name" value="bact_hemeryth"/>
    <property type="match status" value="1"/>
</dbReference>
<name>A0A6G6Y4J6_9SPHN</name>
<dbReference type="PANTHER" id="PTHR37164">
    <property type="entry name" value="BACTERIOHEMERYTHRIN"/>
    <property type="match status" value="1"/>
</dbReference>
<dbReference type="InterPro" id="IPR035938">
    <property type="entry name" value="Hemerythrin-like_sf"/>
</dbReference>
<accession>A0A6G6Y4J6</accession>
<evidence type="ECO:0000313" key="6">
    <source>
        <dbReference type="EMBL" id="QIG79819.1"/>
    </source>
</evidence>
<reference evidence="6 7" key="1">
    <citation type="submission" date="2020-02" db="EMBL/GenBank/DDBJ databases">
        <authorList>
            <person name="Zheng R.K."/>
            <person name="Sun C.M."/>
        </authorList>
    </citation>
    <scope>NUCLEOTIDE SEQUENCE [LARGE SCALE GENOMIC DNA]</scope>
    <source>
        <strain evidence="7">zrk23</strain>
    </source>
</reference>
<protein>
    <submittedName>
        <fullName evidence="6">Hemerythrin family protein</fullName>
    </submittedName>
</protein>
<evidence type="ECO:0000256" key="3">
    <source>
        <dbReference type="ARBA" id="ARBA00022723"/>
    </source>
</evidence>
<gene>
    <name evidence="6" type="ORF">G5C33_08495</name>
</gene>
<proteinExistence type="inferred from homology"/>
<dbReference type="InterPro" id="IPR012827">
    <property type="entry name" value="Hemerythrin_metal-bd"/>
</dbReference>
<evidence type="ECO:0000256" key="2">
    <source>
        <dbReference type="ARBA" id="ARBA00022621"/>
    </source>
</evidence>
<evidence type="ECO:0000256" key="1">
    <source>
        <dbReference type="ARBA" id="ARBA00010587"/>
    </source>
</evidence>
<dbReference type="EMBL" id="CP049109">
    <property type="protein sequence ID" value="QIG79819.1"/>
    <property type="molecule type" value="Genomic_DNA"/>
</dbReference>
<feature type="domain" description="Hemerythrin-like" evidence="5">
    <location>
        <begin position="13"/>
        <end position="126"/>
    </location>
</feature>
<dbReference type="GO" id="GO:0005344">
    <property type="term" value="F:oxygen carrier activity"/>
    <property type="evidence" value="ECO:0007669"/>
    <property type="project" value="UniProtKB-KW"/>
</dbReference>
<dbReference type="Pfam" id="PF01814">
    <property type="entry name" value="Hemerythrin"/>
    <property type="match status" value="1"/>
</dbReference>
<keyword evidence="7" id="KW-1185">Reference proteome</keyword>
<dbReference type="InterPro" id="IPR016131">
    <property type="entry name" value="Haemerythrin_Fe_BS"/>
</dbReference>
<dbReference type="InterPro" id="IPR050669">
    <property type="entry name" value="Hemerythrin"/>
</dbReference>
<organism evidence="6 7">
    <name type="scientific">Stakelama tenebrarum</name>
    <dbReference type="NCBI Taxonomy" id="2711215"/>
    <lineage>
        <taxon>Bacteria</taxon>
        <taxon>Pseudomonadati</taxon>
        <taxon>Pseudomonadota</taxon>
        <taxon>Alphaproteobacteria</taxon>
        <taxon>Sphingomonadales</taxon>
        <taxon>Sphingomonadaceae</taxon>
        <taxon>Stakelama</taxon>
    </lineage>
</organism>
<dbReference type="GO" id="GO:0046872">
    <property type="term" value="F:metal ion binding"/>
    <property type="evidence" value="ECO:0007669"/>
    <property type="project" value="UniProtKB-KW"/>
</dbReference>
<keyword evidence="2" id="KW-0813">Transport</keyword>
<comment type="similarity">
    <text evidence="1">Belongs to the hemerythrin family.</text>
</comment>
<keyword evidence="3" id="KW-0479">Metal-binding</keyword>
<sequence length="138" mass="15270">MPLMNWTPELDIGVEAMNHEHRQILDAMNDVFDADAAGVSGPAMMAKIGKLADVTTRHFVDEERFMDQVGFPGREAHKSMHAKLLTDFGRHAKAAEAAGGKPSREFFQFLMLWLSAHIKHIDRKYGDHANAATGARAA</sequence>
<dbReference type="Gene3D" id="1.20.120.50">
    <property type="entry name" value="Hemerythrin-like"/>
    <property type="match status" value="1"/>
</dbReference>
<dbReference type="KEGG" id="spzr:G5C33_08495"/>
<dbReference type="NCBIfam" id="TIGR02481">
    <property type="entry name" value="hemeryth_dom"/>
    <property type="match status" value="1"/>
</dbReference>
<dbReference type="AlphaFoldDB" id="A0A6G6Y4J6"/>
<keyword evidence="4" id="KW-0408">Iron</keyword>
<dbReference type="Proteomes" id="UP000501568">
    <property type="component" value="Chromosome"/>
</dbReference>
<evidence type="ECO:0000313" key="7">
    <source>
        <dbReference type="Proteomes" id="UP000501568"/>
    </source>
</evidence>
<dbReference type="CDD" id="cd12107">
    <property type="entry name" value="Hemerythrin"/>
    <property type="match status" value="1"/>
</dbReference>
<dbReference type="RefSeq" id="WP_165326820.1">
    <property type="nucleotide sequence ID" value="NZ_CP049109.1"/>
</dbReference>
<dbReference type="PANTHER" id="PTHR37164:SF1">
    <property type="entry name" value="BACTERIOHEMERYTHRIN"/>
    <property type="match status" value="1"/>
</dbReference>
<evidence type="ECO:0000259" key="5">
    <source>
        <dbReference type="Pfam" id="PF01814"/>
    </source>
</evidence>
<dbReference type="InterPro" id="IPR012312">
    <property type="entry name" value="Hemerythrin-like"/>
</dbReference>
<dbReference type="PROSITE" id="PS00550">
    <property type="entry name" value="HEMERYTHRINS"/>
    <property type="match status" value="1"/>
</dbReference>